<keyword evidence="1" id="KW-1133">Transmembrane helix</keyword>
<organism evidence="2 3">
    <name type="scientific">Rangifer tarandus platyrhynchus</name>
    <name type="common">Svalbard reindeer</name>
    <dbReference type="NCBI Taxonomy" id="3082113"/>
    <lineage>
        <taxon>Eukaryota</taxon>
        <taxon>Metazoa</taxon>
        <taxon>Chordata</taxon>
        <taxon>Craniata</taxon>
        <taxon>Vertebrata</taxon>
        <taxon>Euteleostomi</taxon>
        <taxon>Mammalia</taxon>
        <taxon>Eutheria</taxon>
        <taxon>Laurasiatheria</taxon>
        <taxon>Artiodactyla</taxon>
        <taxon>Ruminantia</taxon>
        <taxon>Pecora</taxon>
        <taxon>Cervidae</taxon>
        <taxon>Odocoileinae</taxon>
        <taxon>Rangifer</taxon>
    </lineage>
</organism>
<gene>
    <name evidence="2" type="ORF">MRATA1EN1_LOCUS21971</name>
</gene>
<evidence type="ECO:0000256" key="1">
    <source>
        <dbReference type="SAM" id="Phobius"/>
    </source>
</evidence>
<feature type="transmembrane region" description="Helical" evidence="1">
    <location>
        <begin position="71"/>
        <end position="94"/>
    </location>
</feature>
<protein>
    <submittedName>
        <fullName evidence="2">Uncharacterized protein</fullName>
    </submittedName>
</protein>
<name>A0ABN8ZMH9_RANTA</name>
<evidence type="ECO:0000313" key="3">
    <source>
        <dbReference type="Proteomes" id="UP001176941"/>
    </source>
</evidence>
<keyword evidence="1" id="KW-0812">Transmembrane</keyword>
<keyword evidence="1" id="KW-0472">Membrane</keyword>
<accession>A0ABN8ZMH9</accession>
<dbReference type="EMBL" id="OX459969">
    <property type="protein sequence ID" value="CAI9173009.1"/>
    <property type="molecule type" value="Genomic_DNA"/>
</dbReference>
<proteinExistence type="predicted"/>
<dbReference type="Proteomes" id="UP001176941">
    <property type="component" value="Chromosome 33"/>
</dbReference>
<keyword evidence="3" id="KW-1185">Reference proteome</keyword>
<sequence>MARRWSREPLPGPFGLVLALNVSSHEVPPWEFLSGPSNHLTFVSHSLGQSRACQVCCGLPVRTLFSTEKSLYSHAVFQSPLGVPVLLFLGLWLLGPKMFCLVTNIG</sequence>
<reference evidence="2" key="1">
    <citation type="submission" date="2023-04" db="EMBL/GenBank/DDBJ databases">
        <authorList>
            <consortium name="ELIXIR-Norway"/>
        </authorList>
    </citation>
    <scope>NUCLEOTIDE SEQUENCE [LARGE SCALE GENOMIC DNA]</scope>
</reference>
<evidence type="ECO:0000313" key="2">
    <source>
        <dbReference type="EMBL" id="CAI9173009.1"/>
    </source>
</evidence>